<organism evidence="2 3">
    <name type="scientific">Clostridium botulinum</name>
    <dbReference type="NCBI Taxonomy" id="1491"/>
    <lineage>
        <taxon>Bacteria</taxon>
        <taxon>Bacillati</taxon>
        <taxon>Bacillota</taxon>
        <taxon>Clostridia</taxon>
        <taxon>Eubacteriales</taxon>
        <taxon>Clostridiaceae</taxon>
        <taxon>Clostridium</taxon>
    </lineage>
</organism>
<sequence>MFRVVRRLTIAIMCYMVVEGYNQTENIKKYLARMFIFALISHVPYVFFHTGKISLFFGENQIQTSAMWPLFLGLVAVCILDNHKIKKPLKIILLIFTCLLSMPGDWSIFAVIWINGFQVFYGNRKKQLILYGVLAMFIVLSTYIICVINGTSYWNKEIYQFGLLIAVPILLKYNGELGKYKYMKWIFYMYYPLHMIVLGMISIAFKG</sequence>
<evidence type="ECO:0008006" key="4">
    <source>
        <dbReference type="Google" id="ProtNLM"/>
    </source>
</evidence>
<keyword evidence="1" id="KW-0812">Transmembrane</keyword>
<proteinExistence type="predicted"/>
<feature type="transmembrane region" description="Helical" evidence="1">
    <location>
        <begin position="30"/>
        <end position="48"/>
    </location>
</feature>
<feature type="transmembrane region" description="Helical" evidence="1">
    <location>
        <begin position="60"/>
        <end position="80"/>
    </location>
</feature>
<dbReference type="EMBL" id="SGKU01000029">
    <property type="protein sequence ID" value="NFA43081.1"/>
    <property type="molecule type" value="Genomic_DNA"/>
</dbReference>
<evidence type="ECO:0000313" key="2">
    <source>
        <dbReference type="EMBL" id="NFA43081.1"/>
    </source>
</evidence>
<dbReference type="Pfam" id="PF05857">
    <property type="entry name" value="TraX"/>
    <property type="match status" value="1"/>
</dbReference>
<name>A0A6M0SP35_CLOBO</name>
<dbReference type="Proteomes" id="UP000472355">
    <property type="component" value="Unassembled WGS sequence"/>
</dbReference>
<reference evidence="2 3" key="1">
    <citation type="submission" date="2019-02" db="EMBL/GenBank/DDBJ databases">
        <title>Genome sequencing of Clostridium botulinum clinical isolates.</title>
        <authorList>
            <person name="Brunt J."/>
            <person name="Van Vliet A.H.M."/>
            <person name="Stringer S.C."/>
            <person name="Grant K.A."/>
            <person name="Carter A.C."/>
            <person name="Peck M.W."/>
        </authorList>
    </citation>
    <scope>NUCLEOTIDE SEQUENCE [LARGE SCALE GENOMIC DNA]</scope>
    <source>
        <strain evidence="2 3">H113700579</strain>
    </source>
</reference>
<evidence type="ECO:0000256" key="1">
    <source>
        <dbReference type="SAM" id="Phobius"/>
    </source>
</evidence>
<dbReference type="InterPro" id="IPR008875">
    <property type="entry name" value="TraX"/>
</dbReference>
<keyword evidence="1" id="KW-0472">Membrane</keyword>
<keyword evidence="1" id="KW-1133">Transmembrane helix</keyword>
<evidence type="ECO:0000313" key="3">
    <source>
        <dbReference type="Proteomes" id="UP000472355"/>
    </source>
</evidence>
<feature type="transmembrane region" description="Helical" evidence="1">
    <location>
        <begin position="128"/>
        <end position="146"/>
    </location>
</feature>
<feature type="transmembrane region" description="Helical" evidence="1">
    <location>
        <begin position="187"/>
        <end position="205"/>
    </location>
</feature>
<dbReference type="AlphaFoldDB" id="A0A6M0SP35"/>
<comment type="caution">
    <text evidence="2">The sequence shown here is derived from an EMBL/GenBank/DDBJ whole genome shotgun (WGS) entry which is preliminary data.</text>
</comment>
<gene>
    <name evidence="2" type="ORF">EXM65_10980</name>
</gene>
<feature type="transmembrane region" description="Helical" evidence="1">
    <location>
        <begin position="92"/>
        <end position="116"/>
    </location>
</feature>
<accession>A0A6M0SP35</accession>
<protein>
    <recommendedName>
        <fullName evidence="4">Conjugal transfer protein TraX</fullName>
    </recommendedName>
</protein>